<dbReference type="PROSITE" id="PS00525">
    <property type="entry name" value="RIBOSOMAL_L6_1"/>
    <property type="match status" value="1"/>
</dbReference>
<keyword evidence="4 6" id="KW-0689">Ribosomal protein</keyword>
<comment type="function">
    <text evidence="6 8">This protein binds to the 23S rRNA, and is important in its secondary structure. It is located near the subunit interface in the base of the L7/L12 stalk, and near the tRNA binding site of the peptidyltransferase center.</text>
</comment>
<dbReference type="Proteomes" id="UP000095697">
    <property type="component" value="Chromosome I"/>
</dbReference>
<evidence type="ECO:0000256" key="4">
    <source>
        <dbReference type="ARBA" id="ARBA00022980"/>
    </source>
</evidence>
<dbReference type="InterPro" id="IPR002358">
    <property type="entry name" value="Ribosomal_uL6_CS"/>
</dbReference>
<dbReference type="InterPro" id="IPR000702">
    <property type="entry name" value="Ribosomal_uL6-like"/>
</dbReference>
<dbReference type="FunFam" id="3.90.930.12:FF:000001">
    <property type="entry name" value="50S ribosomal protein L6"/>
    <property type="match status" value="1"/>
</dbReference>
<dbReference type="NCBIfam" id="TIGR03654">
    <property type="entry name" value="L6_bact"/>
    <property type="match status" value="1"/>
</dbReference>
<keyword evidence="2 6" id="KW-0699">rRNA-binding</keyword>
<proteinExistence type="inferred from homology"/>
<dbReference type="PATRIC" id="fig|1778264.3.peg.83"/>
<name>A0A143WQ91_9ENTR</name>
<dbReference type="GO" id="GO:0002181">
    <property type="term" value="P:cytoplasmic translation"/>
    <property type="evidence" value="ECO:0007669"/>
    <property type="project" value="TreeGrafter"/>
</dbReference>
<feature type="domain" description="Large ribosomal subunit protein uL6 alpha-beta" evidence="9">
    <location>
        <begin position="91"/>
        <end position="165"/>
    </location>
</feature>
<keyword evidence="11" id="KW-1185">Reference proteome</keyword>
<dbReference type="GO" id="GO:0022625">
    <property type="term" value="C:cytosolic large ribosomal subunit"/>
    <property type="evidence" value="ECO:0007669"/>
    <property type="project" value="UniProtKB-UniRule"/>
</dbReference>
<evidence type="ECO:0000256" key="8">
    <source>
        <dbReference type="RuleBase" id="RU003870"/>
    </source>
</evidence>
<accession>A0A143WQ91</accession>
<evidence type="ECO:0000256" key="1">
    <source>
        <dbReference type="ARBA" id="ARBA00009356"/>
    </source>
</evidence>
<dbReference type="FunFam" id="3.90.930.12:FF:000002">
    <property type="entry name" value="50S ribosomal protein L6"/>
    <property type="match status" value="1"/>
</dbReference>
<sequence>MSRVAKTPIKIPAGVEITFQGKNILIKGNKGELIGTINEYINVQYDNNQLFFAPNRKTDTNSWAIAGTTRALINGMVIGVTHGFIKKLQLVGVGYRVTIKDNIVNLSLGFSHLINYNLPVGITAECPIQTEIIIKGANKQLVGQVAADLRNFRRPEPYKGKGIRYADEIVRIKETKKK</sequence>
<dbReference type="PANTHER" id="PTHR11655">
    <property type="entry name" value="60S/50S RIBOSOMAL PROTEIN L6/L9"/>
    <property type="match status" value="1"/>
</dbReference>
<evidence type="ECO:0000256" key="2">
    <source>
        <dbReference type="ARBA" id="ARBA00022730"/>
    </source>
</evidence>
<dbReference type="InterPro" id="IPR019906">
    <property type="entry name" value="Ribosomal_uL6_bac-type"/>
</dbReference>
<feature type="domain" description="Large ribosomal subunit protein uL6 alpha-beta" evidence="9">
    <location>
        <begin position="11"/>
        <end position="83"/>
    </location>
</feature>
<keyword evidence="3 6" id="KW-0694">RNA-binding</keyword>
<comment type="subunit">
    <text evidence="6">Part of the 50S ribosomal subunit.</text>
</comment>
<keyword evidence="5 6" id="KW-0687">Ribonucleoprotein</keyword>
<dbReference type="GO" id="GO:0019843">
    <property type="term" value="F:rRNA binding"/>
    <property type="evidence" value="ECO:0007669"/>
    <property type="project" value="UniProtKB-UniRule"/>
</dbReference>
<evidence type="ECO:0000259" key="9">
    <source>
        <dbReference type="Pfam" id="PF00347"/>
    </source>
</evidence>
<dbReference type="EMBL" id="LN999831">
    <property type="protein sequence ID" value="CUX95717.1"/>
    <property type="molecule type" value="Genomic_DNA"/>
</dbReference>
<dbReference type="Gene3D" id="3.90.930.12">
    <property type="entry name" value="Ribosomal protein L6, alpha-beta domain"/>
    <property type="match status" value="2"/>
</dbReference>
<dbReference type="AlphaFoldDB" id="A0A143WQ91"/>
<evidence type="ECO:0000256" key="6">
    <source>
        <dbReference type="HAMAP-Rule" id="MF_01365"/>
    </source>
</evidence>
<dbReference type="STRING" id="1778264.PMARG_ME00090"/>
<evidence type="ECO:0000313" key="11">
    <source>
        <dbReference type="Proteomes" id="UP000095697"/>
    </source>
</evidence>
<dbReference type="HAMAP" id="MF_01365_B">
    <property type="entry name" value="Ribosomal_uL6_B"/>
    <property type="match status" value="1"/>
</dbReference>
<dbReference type="InterPro" id="IPR036789">
    <property type="entry name" value="Ribosomal_uL6-like_a/b-dom_sf"/>
</dbReference>
<dbReference type="SUPFAM" id="SSF56053">
    <property type="entry name" value="Ribosomal protein L6"/>
    <property type="match status" value="2"/>
</dbReference>
<dbReference type="PIRSF" id="PIRSF002162">
    <property type="entry name" value="Ribosomal_L6"/>
    <property type="match status" value="1"/>
</dbReference>
<reference evidence="11" key="1">
    <citation type="submission" date="2016-01" db="EMBL/GenBank/DDBJ databases">
        <authorList>
            <person name="Husnik F."/>
        </authorList>
    </citation>
    <scope>NUCLEOTIDE SEQUENCE [LARGE SCALE GENOMIC DNA]</scope>
</reference>
<comment type="similarity">
    <text evidence="1 6 7">Belongs to the universal ribosomal protein uL6 family.</text>
</comment>
<evidence type="ECO:0000313" key="10">
    <source>
        <dbReference type="EMBL" id="CUX95717.1"/>
    </source>
</evidence>
<dbReference type="RefSeq" id="WP_067569106.1">
    <property type="nucleotide sequence ID" value="NZ_LN999831.1"/>
</dbReference>
<dbReference type="Pfam" id="PF00347">
    <property type="entry name" value="Ribosomal_L6"/>
    <property type="match status" value="2"/>
</dbReference>
<organism evidence="10 11">
    <name type="scientific">Candidatus Mikella endobia</name>
    <dbReference type="NCBI Taxonomy" id="1778264"/>
    <lineage>
        <taxon>Bacteria</taxon>
        <taxon>Pseudomonadati</taxon>
        <taxon>Pseudomonadota</taxon>
        <taxon>Gammaproteobacteria</taxon>
        <taxon>Enterobacterales</taxon>
        <taxon>Enterobacteriaceae</taxon>
        <taxon>Candidatus Mikella</taxon>
    </lineage>
</organism>
<protein>
    <recommendedName>
        <fullName evidence="6">Large ribosomal subunit protein uL6</fullName>
    </recommendedName>
</protein>
<gene>
    <name evidence="6 10" type="primary">rplF</name>
    <name evidence="10" type="ORF">PMARG_ME00090</name>
</gene>
<dbReference type="KEGG" id="cmik:PMARG_ME00090"/>
<dbReference type="OrthoDB" id="9805007at2"/>
<evidence type="ECO:0000256" key="7">
    <source>
        <dbReference type="RuleBase" id="RU003869"/>
    </source>
</evidence>
<dbReference type="PRINTS" id="PR00059">
    <property type="entry name" value="RIBOSOMALL6"/>
</dbReference>
<evidence type="ECO:0000256" key="5">
    <source>
        <dbReference type="ARBA" id="ARBA00023274"/>
    </source>
</evidence>
<dbReference type="InterPro" id="IPR020040">
    <property type="entry name" value="Ribosomal_uL6_a/b-dom"/>
</dbReference>
<evidence type="ECO:0000256" key="3">
    <source>
        <dbReference type="ARBA" id="ARBA00022884"/>
    </source>
</evidence>
<dbReference type="PANTHER" id="PTHR11655:SF14">
    <property type="entry name" value="LARGE RIBOSOMAL SUBUNIT PROTEIN UL6M"/>
    <property type="match status" value="1"/>
</dbReference>
<dbReference type="GO" id="GO:0003735">
    <property type="term" value="F:structural constituent of ribosome"/>
    <property type="evidence" value="ECO:0007669"/>
    <property type="project" value="UniProtKB-UniRule"/>
</dbReference>